<keyword evidence="3" id="KW-1185">Reference proteome</keyword>
<dbReference type="OrthoDB" id="9777133at2"/>
<dbReference type="STRING" id="1007099.SAMN05216287_1883"/>
<dbReference type="Pfam" id="PF03883">
    <property type="entry name" value="H2O2_YaaD"/>
    <property type="match status" value="1"/>
</dbReference>
<dbReference type="EMBL" id="FNNU01000002">
    <property type="protein sequence ID" value="SDW91535.1"/>
    <property type="molecule type" value="Genomic_DNA"/>
</dbReference>
<evidence type="ECO:0000313" key="3">
    <source>
        <dbReference type="Proteomes" id="UP000243778"/>
    </source>
</evidence>
<dbReference type="AlphaFoldDB" id="A0A1H2XFB9"/>
<dbReference type="PANTHER" id="PTHR30283">
    <property type="entry name" value="PEROXIDE STRESS RESPONSE PROTEIN YAAA"/>
    <property type="match status" value="1"/>
</dbReference>
<organism evidence="2 3">
    <name type="scientific">Pseudomonas kuykendallii</name>
    <dbReference type="NCBI Taxonomy" id="1007099"/>
    <lineage>
        <taxon>Bacteria</taxon>
        <taxon>Pseudomonadati</taxon>
        <taxon>Pseudomonadota</taxon>
        <taxon>Gammaproteobacteria</taxon>
        <taxon>Pseudomonadales</taxon>
        <taxon>Pseudomonadaceae</taxon>
        <taxon>Pseudomonas</taxon>
    </lineage>
</organism>
<proteinExistence type="inferred from homology"/>
<dbReference type="NCBIfam" id="NF002542">
    <property type="entry name" value="PRK02101.1-3"/>
    <property type="match status" value="1"/>
</dbReference>
<dbReference type="HAMAP" id="MF_00652">
    <property type="entry name" value="UPF0246"/>
    <property type="match status" value="1"/>
</dbReference>
<sequence length="259" mass="29101">MLMVISPAKTLDYETPPTTATHSLPQHLDDARVLVEQLRAMSPAQIGELMHLSDKLAGLNAARYGSWNADFTPANAKQALLAFKGDVYTGLAAEDFTEKDFAFAQQHLRMLSGLYGLLRPLDLMQPYRLEMGTKLANPRGADLYAFWGERITGWLNEALAAQGDDVLLNLASKEYFSSVKRKAFAGRIIDTEFKDLKNGQYKIISFYAKKARGLMARYVIKERLKDPRQLQGFDYAGYRFSADQSSADSLVFLRDEPQD</sequence>
<dbReference type="Proteomes" id="UP000243778">
    <property type="component" value="Unassembled WGS sequence"/>
</dbReference>
<gene>
    <name evidence="2" type="ORF">SAMN05216287_1883</name>
</gene>
<dbReference type="InterPro" id="IPR005583">
    <property type="entry name" value="YaaA"/>
</dbReference>
<evidence type="ECO:0000256" key="1">
    <source>
        <dbReference type="HAMAP-Rule" id="MF_00652"/>
    </source>
</evidence>
<dbReference type="PANTHER" id="PTHR30283:SF4">
    <property type="entry name" value="PEROXIDE STRESS RESISTANCE PROTEIN YAAA"/>
    <property type="match status" value="1"/>
</dbReference>
<evidence type="ECO:0000313" key="2">
    <source>
        <dbReference type="EMBL" id="SDW91535.1"/>
    </source>
</evidence>
<reference evidence="3" key="1">
    <citation type="submission" date="2016-10" db="EMBL/GenBank/DDBJ databases">
        <authorList>
            <person name="Varghese N."/>
            <person name="Submissions S."/>
        </authorList>
    </citation>
    <scope>NUCLEOTIDE SEQUENCE [LARGE SCALE GENOMIC DNA]</scope>
    <source>
        <strain evidence="3">NRRL B-59562</strain>
    </source>
</reference>
<dbReference type="NCBIfam" id="NF002541">
    <property type="entry name" value="PRK02101.1-1"/>
    <property type="match status" value="1"/>
</dbReference>
<protein>
    <recommendedName>
        <fullName evidence="1">UPF0246 protein SAMN05216287_1883</fullName>
    </recommendedName>
</protein>
<name>A0A1H2XFB9_9PSED</name>
<accession>A0A1H2XFB9</accession>
<dbReference type="GO" id="GO:0033194">
    <property type="term" value="P:response to hydroperoxide"/>
    <property type="evidence" value="ECO:0007669"/>
    <property type="project" value="TreeGrafter"/>
</dbReference>
<comment type="similarity">
    <text evidence="1">Belongs to the UPF0246 family.</text>
</comment>
<dbReference type="GO" id="GO:0005829">
    <property type="term" value="C:cytosol"/>
    <property type="evidence" value="ECO:0007669"/>
    <property type="project" value="TreeGrafter"/>
</dbReference>
<dbReference type="RefSeq" id="WP_090226968.1">
    <property type="nucleotide sequence ID" value="NZ_FNNU01000002.1"/>
</dbReference>